<evidence type="ECO:0000256" key="3">
    <source>
        <dbReference type="ARBA" id="ARBA00012398"/>
    </source>
</evidence>
<evidence type="ECO:0000256" key="1">
    <source>
        <dbReference type="ARBA" id="ARBA00001922"/>
    </source>
</evidence>
<dbReference type="EC" id="5.4.99.2" evidence="3"/>
<keyword evidence="6" id="KW-0413">Isomerase</keyword>
<dbReference type="NCBIfam" id="TIGR00640">
    <property type="entry name" value="acid_CoA_mut_C"/>
    <property type="match status" value="1"/>
</dbReference>
<dbReference type="InterPro" id="IPR006159">
    <property type="entry name" value="Acid_CoA_mut_C"/>
</dbReference>
<dbReference type="CDD" id="cd02071">
    <property type="entry name" value="MM_CoA_mut_B12_BD"/>
    <property type="match status" value="1"/>
</dbReference>
<proteinExistence type="inferred from homology"/>
<dbReference type="GO" id="GO:0019678">
    <property type="term" value="P:propionate metabolic process, methylmalonyl pathway"/>
    <property type="evidence" value="ECO:0007669"/>
    <property type="project" value="TreeGrafter"/>
</dbReference>
<evidence type="ECO:0000256" key="7">
    <source>
        <dbReference type="ARBA" id="ARBA00023285"/>
    </source>
</evidence>
<keyword evidence="7" id="KW-0170">Cobalt</keyword>
<feature type="domain" description="B12-binding" evidence="8">
    <location>
        <begin position="637"/>
        <end position="769"/>
    </location>
</feature>
<dbReference type="InterPro" id="IPR006158">
    <property type="entry name" value="Cobalamin-bd"/>
</dbReference>
<organism evidence="9">
    <name type="scientific">Aphanomyces astaci</name>
    <name type="common">Crayfish plague agent</name>
    <dbReference type="NCBI Taxonomy" id="112090"/>
    <lineage>
        <taxon>Eukaryota</taxon>
        <taxon>Sar</taxon>
        <taxon>Stramenopiles</taxon>
        <taxon>Oomycota</taxon>
        <taxon>Saprolegniomycetes</taxon>
        <taxon>Saprolegniales</taxon>
        <taxon>Verrucalvaceae</taxon>
        <taxon>Aphanomyces</taxon>
    </lineage>
</organism>
<dbReference type="NCBIfam" id="NF006944">
    <property type="entry name" value="PRK09426.1"/>
    <property type="match status" value="1"/>
</dbReference>
<dbReference type="InterPro" id="IPR036724">
    <property type="entry name" value="Cobalamin-bd_sf"/>
</dbReference>
<evidence type="ECO:0000256" key="6">
    <source>
        <dbReference type="ARBA" id="ARBA00023235"/>
    </source>
</evidence>
<dbReference type="FunFam" id="3.20.20.240:FF:000001">
    <property type="entry name" value="Probable methylmalonyl-coa mutase"/>
    <property type="match status" value="1"/>
</dbReference>
<dbReference type="NCBIfam" id="TIGR00641">
    <property type="entry name" value="acid_CoA_mut_N"/>
    <property type="match status" value="1"/>
</dbReference>
<dbReference type="RefSeq" id="XP_009832580.1">
    <property type="nucleotide sequence ID" value="XM_009834278.1"/>
</dbReference>
<comment type="similarity">
    <text evidence="2">Belongs to the methylmalonyl-CoA mutase family.</text>
</comment>
<evidence type="ECO:0000256" key="5">
    <source>
        <dbReference type="ARBA" id="ARBA00022723"/>
    </source>
</evidence>
<dbReference type="CDD" id="cd03679">
    <property type="entry name" value="MM_CoA_mutase_alpha_like"/>
    <property type="match status" value="1"/>
</dbReference>
<evidence type="ECO:0000256" key="4">
    <source>
        <dbReference type="ARBA" id="ARBA00022628"/>
    </source>
</evidence>
<dbReference type="PANTHER" id="PTHR48101">
    <property type="entry name" value="METHYLMALONYL-COA MUTASE, MITOCHONDRIAL-RELATED"/>
    <property type="match status" value="1"/>
</dbReference>
<dbReference type="GO" id="GO:0031419">
    <property type="term" value="F:cobalamin binding"/>
    <property type="evidence" value="ECO:0007669"/>
    <property type="project" value="UniProtKB-KW"/>
</dbReference>
<dbReference type="InterPro" id="IPR006099">
    <property type="entry name" value="MeMalonylCoA_mutase_a/b_cat"/>
</dbReference>
<evidence type="ECO:0000259" key="8">
    <source>
        <dbReference type="PROSITE" id="PS51332"/>
    </source>
</evidence>
<name>W4GH07_APHAT</name>
<accession>W4GH07</accession>
<keyword evidence="4" id="KW-0846">Cobalamin</keyword>
<dbReference type="Pfam" id="PF01642">
    <property type="entry name" value="MM_CoA_mutase"/>
    <property type="match status" value="1"/>
</dbReference>
<dbReference type="Pfam" id="PF02310">
    <property type="entry name" value="B12-binding"/>
    <property type="match status" value="1"/>
</dbReference>
<dbReference type="STRING" id="112090.W4GH07"/>
<keyword evidence="5" id="KW-0479">Metal-binding</keyword>
<dbReference type="GO" id="GO:0004494">
    <property type="term" value="F:methylmalonyl-CoA mutase activity"/>
    <property type="evidence" value="ECO:0007669"/>
    <property type="project" value="UniProtKB-EC"/>
</dbReference>
<dbReference type="OrthoDB" id="198977at2759"/>
<dbReference type="EMBL" id="KI913131">
    <property type="protein sequence ID" value="ETV78243.1"/>
    <property type="molecule type" value="Genomic_DNA"/>
</dbReference>
<dbReference type="SUPFAM" id="SSF52242">
    <property type="entry name" value="Cobalamin (vitamin B12)-binding domain"/>
    <property type="match status" value="1"/>
</dbReference>
<dbReference type="Gene3D" id="3.40.50.280">
    <property type="entry name" value="Cobalamin-binding domain"/>
    <property type="match status" value="1"/>
</dbReference>
<dbReference type="FunFam" id="3.40.50.280:FF:000002">
    <property type="entry name" value="Methylmalonyl-CoA mutase, mitochondrial"/>
    <property type="match status" value="1"/>
</dbReference>
<dbReference type="InterPro" id="IPR016176">
    <property type="entry name" value="Cbl-dep_enz_cat"/>
</dbReference>
<sequence length="775" mass="85380">MWRSRVSAAVAPVRPIVQRSHATSFSLCMEKQLRCMSKELHPRRVAKPLPEAWAKLATKEIKGKDPEKALLWKTPEGINIKPLYTKDDLEDLDPAQLPGVFPYTRGPYASMYTAKPWTVRQYAGFSTAEESNAFYRKNLAAGQQGLSVAFDLATHRGYDSDHPRVQGDVGMAGVPIDSVEDMKVLFDGIPLDKMSVSMTMNGAVLPILAMYIVAAEEQGVDQKLLAGTIQNDILKEFMVRNTFIFPPQPSMRIIQDIFGYTSEYMPKYNSISISGYHMQEAGADARLELAFTIADGIEYVNAAVAAGLDVDLVAPRLSFFFAIGMNFYMEVAKLRAARKLWALLIQEKFAPKNPKSLLLRTHCQTSGYSLTEQDPYNNIIRTTVEAMASVMGGTQSLHTNALDEALGLPTEFSARMARNTQLILQEETGIPKVADPWGGSYLMENLTQELVDSAMEIIREVEDLGGMAKAIESGMAKLRIEESATKKQARIDSREEVIVGVNKYRLQNEDRVDVLSIDNTKVREQQINRINETKKNRDEAVAQECLNRLIHSAKLTESTGPGTNEFNLLKLAVAAARARCTVGEISDALETIWGRHVPKSSVVTGAYRDTFLGTEAEGEYNDVLAEVELFAERQGRRPRLLVAKMGQDGHDRGAKVIASGFSDLGFDVDVGPLFSTPEEVARQAVDSDVHCVGVSSQAAGHNTLVPALMQALKDQGAEHILVICGGVIPPKDYDFLYEQGVGAIFGPGTRLPTAAHDTIQAIYKKIKQNEQSNNA</sequence>
<protein>
    <recommendedName>
        <fullName evidence="3">methylmalonyl-CoA mutase</fullName>
        <ecNumber evidence="3">5.4.99.2</ecNumber>
    </recommendedName>
</protein>
<dbReference type="VEuPathDB" id="FungiDB:H257_08419"/>
<comment type="cofactor">
    <cofactor evidence="1">
        <name>adenosylcob(III)alamin</name>
        <dbReference type="ChEBI" id="CHEBI:18408"/>
    </cofactor>
</comment>
<gene>
    <name evidence="9" type="ORF">H257_08419</name>
</gene>
<dbReference type="PANTHER" id="PTHR48101:SF4">
    <property type="entry name" value="METHYLMALONYL-COA MUTASE, MITOCHONDRIAL"/>
    <property type="match status" value="1"/>
</dbReference>
<dbReference type="GO" id="GO:0046872">
    <property type="term" value="F:metal ion binding"/>
    <property type="evidence" value="ECO:0007669"/>
    <property type="project" value="UniProtKB-KW"/>
</dbReference>
<dbReference type="GO" id="GO:0005739">
    <property type="term" value="C:mitochondrion"/>
    <property type="evidence" value="ECO:0007669"/>
    <property type="project" value="TreeGrafter"/>
</dbReference>
<dbReference type="SUPFAM" id="SSF51703">
    <property type="entry name" value="Cobalamin (vitamin B12)-dependent enzymes"/>
    <property type="match status" value="1"/>
</dbReference>
<dbReference type="PROSITE" id="PS51332">
    <property type="entry name" value="B12_BINDING"/>
    <property type="match status" value="1"/>
</dbReference>
<evidence type="ECO:0000313" key="9">
    <source>
        <dbReference type="EMBL" id="ETV78243.1"/>
    </source>
</evidence>
<dbReference type="GeneID" id="20810415"/>
<dbReference type="Gene3D" id="3.20.20.240">
    <property type="entry name" value="Methylmalonyl-CoA mutase"/>
    <property type="match status" value="1"/>
</dbReference>
<evidence type="ECO:0000256" key="2">
    <source>
        <dbReference type="ARBA" id="ARBA00008465"/>
    </source>
</evidence>
<reference evidence="9" key="1">
    <citation type="submission" date="2013-12" db="EMBL/GenBank/DDBJ databases">
        <title>The Genome Sequence of Aphanomyces astaci APO3.</title>
        <authorList>
            <consortium name="The Broad Institute Genomics Platform"/>
            <person name="Russ C."/>
            <person name="Tyler B."/>
            <person name="van West P."/>
            <person name="Dieguez-Uribeondo J."/>
            <person name="Young S.K."/>
            <person name="Zeng Q."/>
            <person name="Gargeya S."/>
            <person name="Fitzgerald M."/>
            <person name="Abouelleil A."/>
            <person name="Alvarado L."/>
            <person name="Chapman S.B."/>
            <person name="Gainer-Dewar J."/>
            <person name="Goldberg J."/>
            <person name="Griggs A."/>
            <person name="Gujja S."/>
            <person name="Hansen M."/>
            <person name="Howarth C."/>
            <person name="Imamovic A."/>
            <person name="Ireland A."/>
            <person name="Larimer J."/>
            <person name="McCowan C."/>
            <person name="Murphy C."/>
            <person name="Pearson M."/>
            <person name="Poon T.W."/>
            <person name="Priest M."/>
            <person name="Roberts A."/>
            <person name="Saif S."/>
            <person name="Shea T."/>
            <person name="Sykes S."/>
            <person name="Wortman J."/>
            <person name="Nusbaum C."/>
            <person name="Birren B."/>
        </authorList>
    </citation>
    <scope>NUCLEOTIDE SEQUENCE [LARGE SCALE GENOMIC DNA]</scope>
    <source>
        <strain evidence="9">APO3</strain>
    </source>
</reference>
<dbReference type="InterPro" id="IPR006098">
    <property type="entry name" value="MMCoA_mutase_a_cat"/>
</dbReference>
<dbReference type="AlphaFoldDB" id="W4GH07"/>